<protein>
    <submittedName>
        <fullName evidence="1">Uncharacterized protein</fullName>
    </submittedName>
</protein>
<dbReference type="EMBL" id="JAODUO010000023">
    <property type="protein sequence ID" value="KAK2192735.1"/>
    <property type="molecule type" value="Genomic_DNA"/>
</dbReference>
<dbReference type="AlphaFoldDB" id="A0AAD9PDP4"/>
<organism evidence="1 2">
    <name type="scientific">Ridgeia piscesae</name>
    <name type="common">Tubeworm</name>
    <dbReference type="NCBI Taxonomy" id="27915"/>
    <lineage>
        <taxon>Eukaryota</taxon>
        <taxon>Metazoa</taxon>
        <taxon>Spiralia</taxon>
        <taxon>Lophotrochozoa</taxon>
        <taxon>Annelida</taxon>
        <taxon>Polychaeta</taxon>
        <taxon>Sedentaria</taxon>
        <taxon>Canalipalpata</taxon>
        <taxon>Sabellida</taxon>
        <taxon>Siboglinidae</taxon>
        <taxon>Ridgeia</taxon>
    </lineage>
</organism>
<dbReference type="Proteomes" id="UP001209878">
    <property type="component" value="Unassembled WGS sequence"/>
</dbReference>
<proteinExistence type="predicted"/>
<accession>A0AAD9PDP4</accession>
<comment type="caution">
    <text evidence="1">The sequence shown here is derived from an EMBL/GenBank/DDBJ whole genome shotgun (WGS) entry which is preliminary data.</text>
</comment>
<gene>
    <name evidence="1" type="ORF">NP493_23g00041</name>
</gene>
<name>A0AAD9PDP4_RIDPI</name>
<evidence type="ECO:0000313" key="2">
    <source>
        <dbReference type="Proteomes" id="UP001209878"/>
    </source>
</evidence>
<evidence type="ECO:0000313" key="1">
    <source>
        <dbReference type="EMBL" id="KAK2192735.1"/>
    </source>
</evidence>
<reference evidence="1" key="1">
    <citation type="journal article" date="2023" name="Mol. Biol. Evol.">
        <title>Third-Generation Sequencing Reveals the Adaptive Role of the Epigenome in Three Deep-Sea Polychaetes.</title>
        <authorList>
            <person name="Perez M."/>
            <person name="Aroh O."/>
            <person name="Sun Y."/>
            <person name="Lan Y."/>
            <person name="Juniper S.K."/>
            <person name="Young C.R."/>
            <person name="Angers B."/>
            <person name="Qian P.Y."/>
        </authorList>
    </citation>
    <scope>NUCLEOTIDE SEQUENCE</scope>
    <source>
        <strain evidence="1">R07B-5</strain>
    </source>
</reference>
<sequence>MIKRAKRAHYESVLSSLDQRTCFRVVDTLLKPQGIILPQSNNTEALCNDFATYFAEKTQGIRMQIRTAMTNDEDCSDYAIDSGSQRLSNELDRLLPTSEEEIKNIIRLRPPKTYSLDSCPTDLLEKQ</sequence>
<keyword evidence="2" id="KW-1185">Reference proteome</keyword>